<proteinExistence type="predicted"/>
<comment type="caution">
    <text evidence="2">The sequence shown here is derived from an EMBL/GenBank/DDBJ whole genome shotgun (WGS) entry which is preliminary data.</text>
</comment>
<evidence type="ECO:0000313" key="2">
    <source>
        <dbReference type="EMBL" id="KAK7255774.1"/>
    </source>
</evidence>
<organism evidence="2 3">
    <name type="scientific">Crotalaria pallida</name>
    <name type="common">Smooth rattlebox</name>
    <name type="synonym">Crotalaria striata</name>
    <dbReference type="NCBI Taxonomy" id="3830"/>
    <lineage>
        <taxon>Eukaryota</taxon>
        <taxon>Viridiplantae</taxon>
        <taxon>Streptophyta</taxon>
        <taxon>Embryophyta</taxon>
        <taxon>Tracheophyta</taxon>
        <taxon>Spermatophyta</taxon>
        <taxon>Magnoliopsida</taxon>
        <taxon>eudicotyledons</taxon>
        <taxon>Gunneridae</taxon>
        <taxon>Pentapetalae</taxon>
        <taxon>rosids</taxon>
        <taxon>fabids</taxon>
        <taxon>Fabales</taxon>
        <taxon>Fabaceae</taxon>
        <taxon>Papilionoideae</taxon>
        <taxon>50 kb inversion clade</taxon>
        <taxon>genistoids sensu lato</taxon>
        <taxon>core genistoids</taxon>
        <taxon>Crotalarieae</taxon>
        <taxon>Crotalaria</taxon>
    </lineage>
</organism>
<evidence type="ECO:0000313" key="3">
    <source>
        <dbReference type="Proteomes" id="UP001372338"/>
    </source>
</evidence>
<feature type="compositionally biased region" description="Polar residues" evidence="1">
    <location>
        <begin position="74"/>
        <end position="84"/>
    </location>
</feature>
<feature type="region of interest" description="Disordered" evidence="1">
    <location>
        <begin position="141"/>
        <end position="225"/>
    </location>
</feature>
<feature type="compositionally biased region" description="Polar residues" evidence="1">
    <location>
        <begin position="214"/>
        <end position="225"/>
    </location>
</feature>
<reference evidence="2 3" key="1">
    <citation type="submission" date="2024-01" db="EMBL/GenBank/DDBJ databases">
        <title>The genomes of 5 underutilized Papilionoideae crops provide insights into root nodulation and disease resistanc.</title>
        <authorList>
            <person name="Yuan L."/>
        </authorList>
    </citation>
    <scope>NUCLEOTIDE SEQUENCE [LARGE SCALE GENOMIC DNA]</scope>
    <source>
        <strain evidence="2">ZHUSHIDOU_FW_LH</strain>
        <tissue evidence="2">Leaf</tissue>
    </source>
</reference>
<protein>
    <submittedName>
        <fullName evidence="2">Uncharacterized protein</fullName>
    </submittedName>
</protein>
<dbReference type="EMBL" id="JAYWIO010000006">
    <property type="protein sequence ID" value="KAK7255774.1"/>
    <property type="molecule type" value="Genomic_DNA"/>
</dbReference>
<dbReference type="AlphaFoldDB" id="A0AAN9HW17"/>
<dbReference type="Proteomes" id="UP001372338">
    <property type="component" value="Unassembled WGS sequence"/>
</dbReference>
<accession>A0AAN9HW17</accession>
<feature type="region of interest" description="Disordered" evidence="1">
    <location>
        <begin position="70"/>
        <end position="116"/>
    </location>
</feature>
<name>A0AAN9HW17_CROPI</name>
<feature type="region of interest" description="Disordered" evidence="1">
    <location>
        <begin position="1"/>
        <end position="33"/>
    </location>
</feature>
<keyword evidence="3" id="KW-1185">Reference proteome</keyword>
<gene>
    <name evidence="2" type="ORF">RIF29_29193</name>
</gene>
<sequence>MARKRGRPPKTPSSSGKKPPSKPQDTIDDQPRLDLNQLDEDDLEEIDNLTPKKAEALLKNLDLLREKIKGKTMQEVSSPGNKASNPVLEEKQVKKQWVEKKRPTREDNEKLDNTLKAEDEAAVEKIVEETSNSVIKITASNSRGTKVAETGDETGADKEGDMSPGVVSNKPQDDGGTVGNGFDNTEQNAEQPWITVRTKSKTQAKHEAHEGIVGNQQGQASKANG</sequence>
<evidence type="ECO:0000256" key="1">
    <source>
        <dbReference type="SAM" id="MobiDB-lite"/>
    </source>
</evidence>
<feature type="compositionally biased region" description="Basic and acidic residues" evidence="1">
    <location>
        <begin position="88"/>
        <end position="116"/>
    </location>
</feature>